<feature type="compositionally biased region" description="Basic and acidic residues" evidence="1">
    <location>
        <begin position="58"/>
        <end position="69"/>
    </location>
</feature>
<gene>
    <name evidence="2" type="ORF">RJ639_002751</name>
</gene>
<name>A0AA88W1M7_9ASTE</name>
<evidence type="ECO:0000313" key="2">
    <source>
        <dbReference type="EMBL" id="KAK3018217.1"/>
    </source>
</evidence>
<organism evidence="2 3">
    <name type="scientific">Escallonia herrerae</name>
    <dbReference type="NCBI Taxonomy" id="1293975"/>
    <lineage>
        <taxon>Eukaryota</taxon>
        <taxon>Viridiplantae</taxon>
        <taxon>Streptophyta</taxon>
        <taxon>Embryophyta</taxon>
        <taxon>Tracheophyta</taxon>
        <taxon>Spermatophyta</taxon>
        <taxon>Magnoliopsida</taxon>
        <taxon>eudicotyledons</taxon>
        <taxon>Gunneridae</taxon>
        <taxon>Pentapetalae</taxon>
        <taxon>asterids</taxon>
        <taxon>campanulids</taxon>
        <taxon>Escalloniales</taxon>
        <taxon>Escalloniaceae</taxon>
        <taxon>Escallonia</taxon>
    </lineage>
</organism>
<proteinExistence type="predicted"/>
<protein>
    <submittedName>
        <fullName evidence="2">Uncharacterized protein</fullName>
    </submittedName>
</protein>
<evidence type="ECO:0000256" key="1">
    <source>
        <dbReference type="SAM" id="MobiDB-lite"/>
    </source>
</evidence>
<evidence type="ECO:0000313" key="3">
    <source>
        <dbReference type="Proteomes" id="UP001188597"/>
    </source>
</evidence>
<sequence>MLLVGKDTITVDEVTTTLLETDSLKDLGGSSHADGLVARADPKSDSRRNKNWQRGKRNGKDKVRSQSRAQDDVICHYCKYEECSKLDAKSRQCTFLGYETGCGI</sequence>
<comment type="caution">
    <text evidence="2">The sequence shown here is derived from an EMBL/GenBank/DDBJ whole genome shotgun (WGS) entry which is preliminary data.</text>
</comment>
<keyword evidence="3" id="KW-1185">Reference proteome</keyword>
<dbReference type="AlphaFoldDB" id="A0AA88W1M7"/>
<feature type="region of interest" description="Disordered" evidence="1">
    <location>
        <begin position="24"/>
        <end position="69"/>
    </location>
</feature>
<dbReference type="Proteomes" id="UP001188597">
    <property type="component" value="Unassembled WGS sequence"/>
</dbReference>
<reference evidence="2" key="1">
    <citation type="submission" date="2022-12" db="EMBL/GenBank/DDBJ databases">
        <title>Draft genome assemblies for two species of Escallonia (Escalloniales).</title>
        <authorList>
            <person name="Chanderbali A."/>
            <person name="Dervinis C."/>
            <person name="Anghel I."/>
            <person name="Soltis D."/>
            <person name="Soltis P."/>
            <person name="Zapata F."/>
        </authorList>
    </citation>
    <scope>NUCLEOTIDE SEQUENCE</scope>
    <source>
        <strain evidence="2">UCBG64.0493</strain>
        <tissue evidence="2">Leaf</tissue>
    </source>
</reference>
<accession>A0AA88W1M7</accession>
<dbReference type="EMBL" id="JAVXUP010000949">
    <property type="protein sequence ID" value="KAK3018217.1"/>
    <property type="molecule type" value="Genomic_DNA"/>
</dbReference>